<dbReference type="EMBL" id="MJEL01000014">
    <property type="protein sequence ID" value="OEH97486.1"/>
    <property type="molecule type" value="Genomic_DNA"/>
</dbReference>
<sequence>MSSAINKPKASYLMGITCDEYETAAKIYTLSVNADNLAEAIREMQAALEQVEKTPRMLPENKLKGILIGQIKLTISPNPNSHANLLSGSCC</sequence>
<name>A0A3F3IFD1_SALER</name>
<accession>A0A3F3IFD1</accession>
<dbReference type="Proteomes" id="UP000852880">
    <property type="component" value="Unassembled WGS sequence"/>
</dbReference>
<dbReference type="AlphaFoldDB" id="A0A3F3IFD1"/>
<proteinExistence type="predicted"/>
<gene>
    <name evidence="1" type="ORF">BH006_22005</name>
</gene>
<evidence type="ECO:0000313" key="1">
    <source>
        <dbReference type="EMBL" id="OEH97486.1"/>
    </source>
</evidence>
<protein>
    <submittedName>
        <fullName evidence="1">Uncharacterized protein</fullName>
    </submittedName>
</protein>
<organism evidence="1">
    <name type="scientific">Salmonella enterica</name>
    <name type="common">Salmonella choleraesuis</name>
    <dbReference type="NCBI Taxonomy" id="28901"/>
    <lineage>
        <taxon>Bacteria</taxon>
        <taxon>Pseudomonadati</taxon>
        <taxon>Pseudomonadota</taxon>
        <taxon>Gammaproteobacteria</taxon>
        <taxon>Enterobacterales</taxon>
        <taxon>Enterobacteriaceae</taxon>
        <taxon>Salmonella</taxon>
    </lineage>
</organism>
<comment type="caution">
    <text evidence="1">The sequence shown here is derived from an EMBL/GenBank/DDBJ whole genome shotgun (WGS) entry which is preliminary data.</text>
</comment>
<dbReference type="RefSeq" id="WP_045621868.1">
    <property type="nucleotide sequence ID" value="NZ_MJEL01000014.1"/>
</dbReference>
<reference evidence="1" key="1">
    <citation type="submission" date="2016-09" db="EMBL/GenBank/DDBJ databases">
        <title>Whole Genome Sequencing of Salmonella enterica subsp. enterica serovar Nottingham.</title>
        <authorList>
            <person name="Zheng J."/>
            <person name="Wang H."/>
        </authorList>
    </citation>
    <scope>NUCLEOTIDE SEQUENCE [LARGE SCALE GENOMIC DNA]</scope>
    <source>
        <strain evidence="1">CFSAN055411</strain>
    </source>
</reference>